<dbReference type="InterPro" id="IPR002223">
    <property type="entry name" value="Kunitz_BPTI"/>
</dbReference>
<evidence type="ECO:0000259" key="2">
    <source>
        <dbReference type="PROSITE" id="PS50279"/>
    </source>
</evidence>
<keyword evidence="1" id="KW-0732">Signal</keyword>
<dbReference type="Gene3D" id="4.10.410.10">
    <property type="entry name" value="Pancreatic trypsin inhibitor Kunitz domain"/>
    <property type="match status" value="1"/>
</dbReference>
<dbReference type="SUPFAM" id="SSF57362">
    <property type="entry name" value="BPTI-like"/>
    <property type="match status" value="1"/>
</dbReference>
<reference evidence="3" key="1">
    <citation type="journal article" date="2015" name="PLoS ONE">
        <title>An Insight into the Sialome of the Lone Star Tick, Amblyomma americanum, with a Glimpse on Its Time Dependent Gene Expression.</title>
        <authorList>
            <person name="Karim S."/>
            <person name="Ribeiro J.M."/>
        </authorList>
    </citation>
    <scope>NUCLEOTIDE SEQUENCE</scope>
    <source>
        <tissue evidence="3">Salivary gland</tissue>
    </source>
</reference>
<feature type="non-terminal residue" evidence="3">
    <location>
        <position position="1"/>
    </location>
</feature>
<dbReference type="GO" id="GO:0004867">
    <property type="term" value="F:serine-type endopeptidase inhibitor activity"/>
    <property type="evidence" value="ECO:0007669"/>
    <property type="project" value="InterPro"/>
</dbReference>
<dbReference type="SMART" id="SM00131">
    <property type="entry name" value="KU"/>
    <property type="match status" value="1"/>
</dbReference>
<dbReference type="EMBL" id="GBZX01001080">
    <property type="protein sequence ID" value="JAG91660.1"/>
    <property type="molecule type" value="mRNA"/>
</dbReference>
<feature type="domain" description="BPTI/Kunitz inhibitor" evidence="2">
    <location>
        <begin position="32"/>
        <end position="81"/>
    </location>
</feature>
<sequence length="102" mass="11372">NMNIYQVLGFYFLLPVCMAVHHSSSLKDPAVCTAPRPASYCYNGVFYVFYFDPLSNSCLSELGCSLVGNNFGSREECEGLCLRGTAQPQPGPMALFYPWVWL</sequence>
<dbReference type="InterPro" id="IPR036880">
    <property type="entry name" value="Kunitz_BPTI_sf"/>
</dbReference>
<dbReference type="PROSITE" id="PS50279">
    <property type="entry name" value="BPTI_KUNITZ_2"/>
    <property type="match status" value="1"/>
</dbReference>
<name>A0A0C9R3W1_AMBAM</name>
<feature type="signal peptide" evidence="1">
    <location>
        <begin position="1"/>
        <end position="19"/>
    </location>
</feature>
<accession>A0A0C9R3W1</accession>
<dbReference type="AlphaFoldDB" id="A0A0C9R3W1"/>
<evidence type="ECO:0000256" key="1">
    <source>
        <dbReference type="SAM" id="SignalP"/>
    </source>
</evidence>
<proteinExistence type="evidence at transcript level"/>
<dbReference type="Pfam" id="PF00014">
    <property type="entry name" value="Kunitz_BPTI"/>
    <property type="match status" value="1"/>
</dbReference>
<organism evidence="3">
    <name type="scientific">Amblyomma americanum</name>
    <name type="common">Lone star tick</name>
    <dbReference type="NCBI Taxonomy" id="6943"/>
    <lineage>
        <taxon>Eukaryota</taxon>
        <taxon>Metazoa</taxon>
        <taxon>Ecdysozoa</taxon>
        <taxon>Arthropoda</taxon>
        <taxon>Chelicerata</taxon>
        <taxon>Arachnida</taxon>
        <taxon>Acari</taxon>
        <taxon>Parasitiformes</taxon>
        <taxon>Ixodida</taxon>
        <taxon>Ixodoidea</taxon>
        <taxon>Ixodidae</taxon>
        <taxon>Amblyomminae</taxon>
        <taxon>Amblyomma</taxon>
    </lineage>
</organism>
<protein>
    <submittedName>
        <fullName evidence="3">Putative tick kunitz 48</fullName>
    </submittedName>
</protein>
<feature type="chain" id="PRO_5002201680" evidence="1">
    <location>
        <begin position="20"/>
        <end position="102"/>
    </location>
</feature>
<evidence type="ECO:0000313" key="3">
    <source>
        <dbReference type="EMBL" id="JAG91660.1"/>
    </source>
</evidence>